<dbReference type="Proteomes" id="UP000694392">
    <property type="component" value="Unplaced"/>
</dbReference>
<dbReference type="AlphaFoldDB" id="A0A8D0H246"/>
<dbReference type="PANTHER" id="PTHR24103">
    <property type="entry name" value="E3 UBIQUITIN-PROTEIN LIGASE TRIM"/>
    <property type="match status" value="1"/>
</dbReference>
<feature type="compositionally biased region" description="Basic and acidic residues" evidence="1">
    <location>
        <begin position="154"/>
        <end position="164"/>
    </location>
</feature>
<feature type="region of interest" description="Disordered" evidence="1">
    <location>
        <begin position="154"/>
        <end position="175"/>
    </location>
</feature>
<dbReference type="Ensembl" id="ENSSPUT00000018554.1">
    <property type="protein sequence ID" value="ENSSPUP00000017425.1"/>
    <property type="gene ID" value="ENSSPUG00000013473.1"/>
</dbReference>
<evidence type="ECO:0000256" key="1">
    <source>
        <dbReference type="SAM" id="MobiDB-lite"/>
    </source>
</evidence>
<sequence length="175" mass="20392">MEHLMTAEKWLLLVHQRLYRMGFEILNVSQDTVGGKRQKFLSEFEGIRQFLEEQQRLLLARLGELETEIGKRRGEDAARCSKEISHLDTLIREMEGQFQQPASQFLQDAESSLSRGERKKFQQPEDNSLELDEKLRTFSQQTAALQETLQKFKDSLPSELEKATEPTLASYRTDR</sequence>
<proteinExistence type="predicted"/>
<organism evidence="2 3">
    <name type="scientific">Sphenodon punctatus</name>
    <name type="common">Tuatara</name>
    <name type="synonym">Hatteria punctata</name>
    <dbReference type="NCBI Taxonomy" id="8508"/>
    <lineage>
        <taxon>Eukaryota</taxon>
        <taxon>Metazoa</taxon>
        <taxon>Chordata</taxon>
        <taxon>Craniata</taxon>
        <taxon>Vertebrata</taxon>
        <taxon>Euteleostomi</taxon>
        <taxon>Lepidosauria</taxon>
        <taxon>Sphenodontia</taxon>
        <taxon>Sphenodontidae</taxon>
        <taxon>Sphenodon</taxon>
    </lineage>
</organism>
<dbReference type="OMA" id="LEKEEKX"/>
<dbReference type="GeneTree" id="ENSGT01030000234669"/>
<reference evidence="2" key="1">
    <citation type="submission" date="2025-08" db="UniProtKB">
        <authorList>
            <consortium name="Ensembl"/>
        </authorList>
    </citation>
    <scope>IDENTIFICATION</scope>
</reference>
<protein>
    <submittedName>
        <fullName evidence="2">Uncharacterized protein</fullName>
    </submittedName>
</protein>
<accession>A0A8D0H246</accession>
<name>A0A8D0H246_SPHPU</name>
<evidence type="ECO:0000313" key="3">
    <source>
        <dbReference type="Proteomes" id="UP000694392"/>
    </source>
</evidence>
<reference evidence="2" key="2">
    <citation type="submission" date="2025-09" db="UniProtKB">
        <authorList>
            <consortium name="Ensembl"/>
        </authorList>
    </citation>
    <scope>IDENTIFICATION</scope>
</reference>
<keyword evidence="3" id="KW-1185">Reference proteome</keyword>
<dbReference type="InterPro" id="IPR050143">
    <property type="entry name" value="TRIM/RBCC"/>
</dbReference>
<evidence type="ECO:0000313" key="2">
    <source>
        <dbReference type="Ensembl" id="ENSSPUP00000017425.1"/>
    </source>
</evidence>